<dbReference type="GO" id="GO:0051301">
    <property type="term" value="P:cell division"/>
    <property type="evidence" value="ECO:0007669"/>
    <property type="project" value="UniProtKB-KW"/>
</dbReference>
<keyword evidence="4" id="KW-0132">Cell division</keyword>
<dbReference type="Pfam" id="PF25762">
    <property type="entry name" value="HAUS1"/>
    <property type="match status" value="1"/>
</dbReference>
<evidence type="ECO:0000256" key="8">
    <source>
        <dbReference type="ARBA" id="ARBA00023212"/>
    </source>
</evidence>
<evidence type="ECO:0000313" key="12">
    <source>
        <dbReference type="Proteomes" id="UP000053237"/>
    </source>
</evidence>
<evidence type="ECO:0000256" key="5">
    <source>
        <dbReference type="ARBA" id="ARBA00022701"/>
    </source>
</evidence>
<sequence length="225" mass="25963">MSSIEAEYEAEVGYKKVLLSRMGIEEGNLSVNGRLYLRTLTETAILLQLKNVHTSSYLSAITGLEEKLQSATEEAVESQHRIDRKLLQQKQLQSDFERLGATEGHLTIASREREEMEHSLTMEKRCDEVEMEIEARRKQVLALEASLSQIGFFHEFESKCDHDAIVELENKLEADEREIQHLKKQLDEYSDLPLDLNKAKIALARATEELSELELQFDRRIQEMI</sequence>
<dbReference type="InParanoid" id="A0A024G6N9"/>
<proteinExistence type="inferred from homology"/>
<dbReference type="AlphaFoldDB" id="A0A024G6N9"/>
<evidence type="ECO:0000256" key="6">
    <source>
        <dbReference type="ARBA" id="ARBA00022776"/>
    </source>
</evidence>
<keyword evidence="6" id="KW-0498">Mitosis</keyword>
<evidence type="ECO:0000256" key="3">
    <source>
        <dbReference type="ARBA" id="ARBA00022490"/>
    </source>
</evidence>
<name>A0A024G6N9_9STRA</name>
<dbReference type="EMBL" id="CAIX01000033">
    <property type="protein sequence ID" value="CCI42387.1"/>
    <property type="molecule type" value="Genomic_DNA"/>
</dbReference>
<dbReference type="GO" id="GO:0005829">
    <property type="term" value="C:cytosol"/>
    <property type="evidence" value="ECO:0007669"/>
    <property type="project" value="TreeGrafter"/>
</dbReference>
<evidence type="ECO:0000313" key="11">
    <source>
        <dbReference type="EMBL" id="CCI42387.1"/>
    </source>
</evidence>
<keyword evidence="7 10" id="KW-0175">Coiled coil</keyword>
<dbReference type="GO" id="GO:0005819">
    <property type="term" value="C:spindle"/>
    <property type="evidence" value="ECO:0007669"/>
    <property type="project" value="UniProtKB-SubCell"/>
</dbReference>
<comment type="similarity">
    <text evidence="2">Belongs to the HAUS1 family.</text>
</comment>
<dbReference type="GO" id="GO:0070652">
    <property type="term" value="C:HAUS complex"/>
    <property type="evidence" value="ECO:0007669"/>
    <property type="project" value="InterPro"/>
</dbReference>
<dbReference type="InterPro" id="IPR026243">
    <property type="entry name" value="HAUS1"/>
</dbReference>
<feature type="coiled-coil region" evidence="10">
    <location>
        <begin position="165"/>
        <end position="223"/>
    </location>
</feature>
<keyword evidence="5" id="KW-0493">Microtubule</keyword>
<evidence type="ECO:0000256" key="9">
    <source>
        <dbReference type="ARBA" id="ARBA00023306"/>
    </source>
</evidence>
<dbReference type="GO" id="GO:0051225">
    <property type="term" value="P:spindle assembly"/>
    <property type="evidence" value="ECO:0007669"/>
    <property type="project" value="InterPro"/>
</dbReference>
<keyword evidence="3" id="KW-0963">Cytoplasm</keyword>
<evidence type="ECO:0000256" key="2">
    <source>
        <dbReference type="ARBA" id="ARBA00005479"/>
    </source>
</evidence>
<dbReference type="GO" id="GO:0007098">
    <property type="term" value="P:centrosome cycle"/>
    <property type="evidence" value="ECO:0007669"/>
    <property type="project" value="TreeGrafter"/>
</dbReference>
<evidence type="ECO:0000256" key="1">
    <source>
        <dbReference type="ARBA" id="ARBA00004186"/>
    </source>
</evidence>
<protein>
    <submittedName>
        <fullName evidence="11">Uncharacterized protein</fullName>
    </submittedName>
</protein>
<dbReference type="Proteomes" id="UP000053237">
    <property type="component" value="Unassembled WGS sequence"/>
</dbReference>
<reference evidence="11 12" key="1">
    <citation type="submission" date="2012-05" db="EMBL/GenBank/DDBJ databases">
        <title>Recombination and specialization in a pathogen metapopulation.</title>
        <authorList>
            <person name="Gardiner A."/>
            <person name="Kemen E."/>
            <person name="Schultz-Larsen T."/>
            <person name="MacLean D."/>
            <person name="Van Oosterhout C."/>
            <person name="Jones J.D.G."/>
        </authorList>
    </citation>
    <scope>NUCLEOTIDE SEQUENCE [LARGE SCALE GENOMIC DNA]</scope>
    <source>
        <strain evidence="11 12">Ac Nc2</strain>
    </source>
</reference>
<comment type="caution">
    <text evidence="11">The sequence shown here is derived from an EMBL/GenBank/DDBJ whole genome shotgun (WGS) entry which is preliminary data.</text>
</comment>
<keyword evidence="9" id="KW-0131">Cell cycle</keyword>
<keyword evidence="8" id="KW-0206">Cytoskeleton</keyword>
<evidence type="ECO:0000256" key="10">
    <source>
        <dbReference type="SAM" id="Coils"/>
    </source>
</evidence>
<comment type="subcellular location">
    <subcellularLocation>
        <location evidence="1">Cytoplasm</location>
        <location evidence="1">Cytoskeleton</location>
        <location evidence="1">Spindle</location>
    </subcellularLocation>
</comment>
<keyword evidence="12" id="KW-1185">Reference proteome</keyword>
<accession>A0A024G6N9</accession>
<dbReference type="OrthoDB" id="166497at2759"/>
<dbReference type="PANTHER" id="PTHR31570">
    <property type="entry name" value="HAUS AUGMIN-LIKE COMPLEX SUBUNIT 1"/>
    <property type="match status" value="1"/>
</dbReference>
<evidence type="ECO:0000256" key="7">
    <source>
        <dbReference type="ARBA" id="ARBA00023054"/>
    </source>
</evidence>
<dbReference type="PANTHER" id="PTHR31570:SF1">
    <property type="entry name" value="HAUS AUGMIN-LIKE COMPLEX SUBUNIT 1"/>
    <property type="match status" value="1"/>
</dbReference>
<gene>
    <name evidence="11" type="ORF">BN9_031710</name>
</gene>
<evidence type="ECO:0000256" key="4">
    <source>
        <dbReference type="ARBA" id="ARBA00022618"/>
    </source>
</evidence>
<dbReference type="GO" id="GO:0005874">
    <property type="term" value="C:microtubule"/>
    <property type="evidence" value="ECO:0007669"/>
    <property type="project" value="UniProtKB-KW"/>
</dbReference>
<organism evidence="11 12">
    <name type="scientific">Albugo candida</name>
    <dbReference type="NCBI Taxonomy" id="65357"/>
    <lineage>
        <taxon>Eukaryota</taxon>
        <taxon>Sar</taxon>
        <taxon>Stramenopiles</taxon>
        <taxon>Oomycota</taxon>
        <taxon>Peronosporomycetes</taxon>
        <taxon>Albuginales</taxon>
        <taxon>Albuginaceae</taxon>
        <taxon>Albugo</taxon>
    </lineage>
</organism>